<feature type="binding site" evidence="2">
    <location>
        <position position="97"/>
    </location>
    <ligand>
        <name>substrate</name>
    </ligand>
</feature>
<evidence type="ECO:0000256" key="1">
    <source>
        <dbReference type="PIRSR" id="PIRSR639069-1"/>
    </source>
</evidence>
<evidence type="ECO:0000313" key="5">
    <source>
        <dbReference type="Proteomes" id="UP000266482"/>
    </source>
</evidence>
<dbReference type="EMBL" id="QXQA01000022">
    <property type="protein sequence ID" value="RIX47922.1"/>
    <property type="molecule type" value="Genomic_DNA"/>
</dbReference>
<gene>
    <name evidence="4" type="ORF">D3P08_24925</name>
</gene>
<feature type="active site" description="Nucleophile" evidence="1">
    <location>
        <position position="187"/>
    </location>
</feature>
<dbReference type="GO" id="GO:0052689">
    <property type="term" value="F:carboxylic ester hydrolase activity"/>
    <property type="evidence" value="ECO:0007669"/>
    <property type="project" value="TreeGrafter"/>
</dbReference>
<dbReference type="AlphaFoldDB" id="A0A3A1ULQ4"/>
<dbReference type="PANTHER" id="PTHR40111">
    <property type="entry name" value="CEPHALOSPORIN-C DEACETYLASE"/>
    <property type="match status" value="1"/>
</dbReference>
<sequence>MNKHSNAIAKRISELEQYRPPLTARENLHTYWDETLKQYANKPLNATKEKADTPMPYVDAYKVTYEGFDDTPIHGWYLRPRFAKAEKLPCVVWFHGYSGNKGYPEDFGRFLLMGISVFTVDVRGQAGETGNHMANTFGMTSGWMTQGILDKDTCYYKAITLDALKALEWAASEPSVDPARICAAGGSQGGGLAMIAAALSDKAAIAVADIPNMCHMDFGILNSTGSLSEAARFVSQFPEQLDTVLETLSYYDNMNLASAIRIPILVSCGLKDTVCMPETVYAAYNRIDSEKEMHVYPFNGHFLNAFHHRKVMEFIARHFGLAQNGR</sequence>
<evidence type="ECO:0000313" key="4">
    <source>
        <dbReference type="EMBL" id="RIX47922.1"/>
    </source>
</evidence>
<feature type="active site" description="Charge relay system" evidence="1">
    <location>
        <position position="272"/>
    </location>
</feature>
<evidence type="ECO:0000256" key="2">
    <source>
        <dbReference type="PIRSR" id="PIRSR639069-2"/>
    </source>
</evidence>
<proteinExistence type="predicted"/>
<dbReference type="PANTHER" id="PTHR40111:SF1">
    <property type="entry name" value="CEPHALOSPORIN-C DEACETYLASE"/>
    <property type="match status" value="1"/>
</dbReference>
<dbReference type="InterPro" id="IPR008391">
    <property type="entry name" value="AXE1_dom"/>
</dbReference>
<dbReference type="Gene3D" id="3.40.50.1820">
    <property type="entry name" value="alpha/beta hydrolase"/>
    <property type="match status" value="1"/>
</dbReference>
<evidence type="ECO:0000259" key="3">
    <source>
        <dbReference type="Pfam" id="PF05448"/>
    </source>
</evidence>
<dbReference type="Pfam" id="PF05448">
    <property type="entry name" value="AXE1"/>
    <property type="match status" value="1"/>
</dbReference>
<reference evidence="4 5" key="1">
    <citation type="submission" date="2018-09" db="EMBL/GenBank/DDBJ databases">
        <title>Paenibacillus aracenensis nov. sp. isolated from a cave in southern Spain.</title>
        <authorList>
            <person name="Jurado V."/>
            <person name="Gutierrez-Patricio S."/>
            <person name="Gonzalez-Pimentel J.L."/>
            <person name="Miller A.Z."/>
            <person name="Laiz L."/>
            <person name="Saiz-Jimenez C."/>
        </authorList>
    </citation>
    <scope>NUCLEOTIDE SEQUENCE [LARGE SCALE GENOMIC DNA]</scope>
    <source>
        <strain evidence="4 5">DSM 22867</strain>
    </source>
</reference>
<organism evidence="4 5">
    <name type="scientific">Paenibacillus nanensis</name>
    <dbReference type="NCBI Taxonomy" id="393251"/>
    <lineage>
        <taxon>Bacteria</taxon>
        <taxon>Bacillati</taxon>
        <taxon>Bacillota</taxon>
        <taxon>Bacilli</taxon>
        <taxon>Bacillales</taxon>
        <taxon>Paenibacillaceae</taxon>
        <taxon>Paenibacillus</taxon>
    </lineage>
</organism>
<name>A0A3A1ULQ4_9BACL</name>
<protein>
    <submittedName>
        <fullName evidence="4">Acetylesterase</fullName>
    </submittedName>
</protein>
<dbReference type="Proteomes" id="UP000266482">
    <property type="component" value="Unassembled WGS sequence"/>
</dbReference>
<feature type="domain" description="Acetyl xylan esterase" evidence="3">
    <location>
        <begin position="12"/>
        <end position="317"/>
    </location>
</feature>
<dbReference type="RefSeq" id="WP_119602837.1">
    <property type="nucleotide sequence ID" value="NZ_QXQA01000022.1"/>
</dbReference>
<dbReference type="GO" id="GO:0005976">
    <property type="term" value="P:polysaccharide metabolic process"/>
    <property type="evidence" value="ECO:0007669"/>
    <property type="project" value="TreeGrafter"/>
</dbReference>
<dbReference type="SUPFAM" id="SSF53474">
    <property type="entry name" value="alpha/beta-Hydrolases"/>
    <property type="match status" value="1"/>
</dbReference>
<dbReference type="InterPro" id="IPR029058">
    <property type="entry name" value="AB_hydrolase_fold"/>
</dbReference>
<keyword evidence="5" id="KW-1185">Reference proteome</keyword>
<dbReference type="OrthoDB" id="9770528at2"/>
<comment type="caution">
    <text evidence="4">The sequence shown here is derived from an EMBL/GenBank/DDBJ whole genome shotgun (WGS) entry which is preliminary data.</text>
</comment>
<dbReference type="InterPro" id="IPR039069">
    <property type="entry name" value="CE7"/>
</dbReference>
<accession>A0A3A1ULQ4</accession>
<feature type="active site" description="Charge relay system" evidence="1">
    <location>
        <position position="301"/>
    </location>
</feature>